<accession>A0A9J8C8V1</accession>
<feature type="region of interest" description="Disordered" evidence="6">
    <location>
        <begin position="2674"/>
        <end position="2777"/>
    </location>
</feature>
<dbReference type="CDD" id="cd22224">
    <property type="entry name" value="HkD_NuMA"/>
    <property type="match status" value="1"/>
</dbReference>
<keyword evidence="4 5" id="KW-0175">Coiled coil</keyword>
<evidence type="ECO:0000256" key="4">
    <source>
        <dbReference type="ARBA" id="ARBA00023054"/>
    </source>
</evidence>
<dbReference type="GO" id="GO:0000132">
    <property type="term" value="P:establishment of mitotic spindle orientation"/>
    <property type="evidence" value="ECO:0007669"/>
    <property type="project" value="TreeGrafter"/>
</dbReference>
<evidence type="ECO:0000256" key="2">
    <source>
        <dbReference type="ARBA" id="ARBA00022490"/>
    </source>
</evidence>
<dbReference type="Proteomes" id="UP001108240">
    <property type="component" value="Unplaced"/>
</dbReference>
<feature type="coiled-coil region" evidence="5">
    <location>
        <begin position="1375"/>
        <end position="1699"/>
    </location>
</feature>
<dbReference type="PANTHER" id="PTHR18902:SF24">
    <property type="entry name" value="NUCLEAR MITOTIC APPARATUS PROTEIN 1"/>
    <property type="match status" value="1"/>
</dbReference>
<name>A0A9J8C8V1_CYPCA</name>
<reference evidence="7" key="1">
    <citation type="submission" date="2025-08" db="UniProtKB">
        <authorList>
            <consortium name="Ensembl"/>
        </authorList>
    </citation>
    <scope>IDENTIFICATION</scope>
</reference>
<dbReference type="GO" id="GO:0000922">
    <property type="term" value="C:spindle pole"/>
    <property type="evidence" value="ECO:0007669"/>
    <property type="project" value="TreeGrafter"/>
</dbReference>
<dbReference type="PANTHER" id="PTHR18902">
    <property type="entry name" value="NUCLEAR MITOTIC APPARATUS PROTEIN 1-RELATED"/>
    <property type="match status" value="1"/>
</dbReference>
<feature type="compositionally biased region" description="Polar residues" evidence="6">
    <location>
        <begin position="2699"/>
        <end position="2718"/>
    </location>
</feature>
<sequence>MKFNVNKAGPLLSWINTVFPEKHLSEFVPMRDGFALLKICFKLRGMENTEDFKTLSLCKKVEIIFNVLRDDFQLTKRQSSLILQKISAGTDLELQLAKVALLLCYCTFKKGILLHMDSNIESEITSMFRFVKDDADGLSLDEGLDQFLDQNSVMNVAISSSMSSGSSLLNTDDESPIVSRFQRPPRVQFQELCTVASSSDRSPVQDVMSTPHFQLKKLRKELAHEGDVRDELEKELADQISIISEKEGLISQLQHRVERMLREQGELEKDHKAALLELQEKNESLLHRVHEVLKQCQDLKTDNSQKERKIDELTEENGTLTAQVRNAFAQLARADEEVAKLTLAHELAQTEWKSRKEFLEKELNEAVTHRDCLSEQVQILQGKISVLEDELQKAKSQEKGEVLGPILEWEKLKQELADLTLKLAQLQDTIFHLEKEKAEVEALLAEERGSFEKETKRLQMVVFDLEQSINSIRLERETLQEALWTQKEMLTAQISALESDVSRLQQVEVQLVAEIKISADLRQQREELEGKVASLDKMVNALHTEIQGLEVERASQQDALNALIIDLQSARATIQEYEKKLEEHQKVVQENESLKREASTLQQELDEHLQSIGNLQEQIYILRQEKTEEENKVSQALAKIESLRTQILDLSEQISLKDEEIRNLRNEYDSVDHELKLVKEQNIEINEMIKSNRKEHEDTVKKLQQELDSASSIASEKQEEMLVLSAEVTSLKEQICHYSENEVQKQQELSFLEAQHNVLKENMTSIQNQLAEVTATASQKESELHLLQQELCHQETLREKAQELEKARREELERTVSELQATILEVTSLVSQREACLSSLRDEMKDQQLRAKQCEDDLRNELKEKVGNLQEFLDTANRDAADKDHLLQSLNQKLKQIELLCQQKEKDVGEMHQAKEDLEKRITEQKQQLDECQQNLEMLRKERDHLSTQVSSLQEEICRSQQEVSVLQADHNVLKENLAALQNQLVEVTTTVSQKESELLLLQQELSCQVSLREKALELETIKREEFEKKVSELQAKILEVSTLASQREAQVISLQNEMKDQQSLAKQSEEDLRRELEEKVGTLQGELDMVNRCAADKEKLLGSKLKEMEGLFLQKEKDFLETHQAKEELEKRIVELHVEKQELSEYLQNQEILRKERDHLSTEVSCLKEEICGYQDTEVQKQQEISVLEAERNTFRENMDALEKKLLKETTEASQKQSELVLLKDKLHQLESLREKAQELETAKHEELERMVSELQVKILEVSTLASEREACVNSLQDQLMDQLKAKQSEDDLRRLLKEKVETLQGQLETADRDISDKDRVLQTLDQKLKQMDLLCQQREKDVHDMHQVKDNLEKKIGELVFENQQLLECQQNLEMVRTERDILSTEITSLKDEIQNYREIEVQKQQEISFLEAEHNTLKDNLAALKTQVVELTTTASQKESELLLLQKEVCDKENLKEKAQELEKDVSELQAKILEVSTLASEREVQISSLKNEINDQFRAKQSDNDLRRVLEEKIETLQKQLETTRGDITDKDHLLESLDQKLTQMKLNCQQKEKDVLEIQHSKEDLKKRIGELLVEKQQKLEEYQQNLETVRKERDHLSTEVTSLKDEIQSYQEKEVQKQQEISVLEAEHNALKDNLAALKTQVVELKTTASQKESELLLLQKEVCDKENLKEKAQELEKDVSELQAKILEVSTLASERAAQIISLKDEINDQQLRTKQSEDDLRRDVSDKDQLLQTLDQKLKQMDLLCQEREKDVLDMHQVKDDLEKKIGELVVEKHQLLECQQNLEIVRKERDILSTEINSLKDEIQNYRETEVQKQQEILFLEAEHNTLKDNLAALKTQVVELTTTASQKESELLLLQKEVCDKENLKEKAQELEKDVSELQAKILEVSTLASEREAQISSLKDEINDQQLRAKQSEDDLRRVLEEKIETLQKQLETTRGDITDKDQLLETFDQKLAQMKLNCQQKEKDVLEIQHSKEDLEKRIGELLVEKQQKLEEYQQNLETVRKERDHLSIEVTSLKDEIRNDQEEKGQKQQEISVLEAEHNTLKENLAALKIQVEELTTSASQKESEVQLLKKEVCEIENLRERARELEKDVSELQAKILEVSSLSSEREAQISSLKDEISDQQLRAKQSEDDLHRVLEEKIETLQGQLETASRDISDKDRVLQTLDQKLRKMELLCQQKEKDVLEMHQAKEDLEKRIVEINVDKRQLDGYKQNLEMLRQEKDHLSSLNQTLQRECDASQKVRAELELMVKEQNGSILALKKASQKCDEQNQELLEQLKTKSEAIEHYKAQVEKAKNHYNGKKQLLVESQELNKTLEHSLEASKREVKALETELTLARMELDQASTKEKNLVAKVKSLEAHADRQLREQKMMTDDKENMRHRESLYIRVPEKQQDTSIDSLEFELNDSLNANSRSAVPGESSTPLVRSSERLAAKRRALGAESLETLYFTPLSQQGNMRKGYRNDAFEHKLESSITSIGDLVVDSAKKLTASARRRRTTQVINITMAKTSGRAEDEESFSSLHSARSQPNLAVQHSRPFSMDLSEESAAALSKADLLQSLPGYRRSAVHNVNPPRATSTFCIGSENEPEHASDDWMRIAELQARNKACLPHLKSSYPLESRPSLGPSFAITDEDLRMGDPDETIRRASMMPAQILESLNSRRFSLAPSSSQSSANSQPQRATMLPGQIRSSTAAHRSAPLTKTSSRASENKRSPLAPKRPGSQLQGPDTPEAKKLASCFPRPMTPKARFGNSQNRPPKSPAERRQSLMFTVVNTPKNSGRGDSRLQRGLNKLRNSARKSPAVTSRAQRSAVGAKSPLSSTLRKSPRNKSPKSSNVKKVQ</sequence>
<evidence type="ECO:0000313" key="8">
    <source>
        <dbReference type="Proteomes" id="UP001108240"/>
    </source>
</evidence>
<dbReference type="GO" id="GO:0005876">
    <property type="term" value="C:spindle microtubule"/>
    <property type="evidence" value="ECO:0007669"/>
    <property type="project" value="TreeGrafter"/>
</dbReference>
<dbReference type="GO" id="GO:0005737">
    <property type="term" value="C:cytoplasm"/>
    <property type="evidence" value="ECO:0007669"/>
    <property type="project" value="UniProtKB-SubCell"/>
</dbReference>
<dbReference type="GO" id="GO:0008017">
    <property type="term" value="F:microtubule binding"/>
    <property type="evidence" value="ECO:0007669"/>
    <property type="project" value="TreeGrafter"/>
</dbReference>
<feature type="coiled-coil region" evidence="5">
    <location>
        <begin position="215"/>
        <end position="443"/>
    </location>
</feature>
<dbReference type="GO" id="GO:0005813">
    <property type="term" value="C:centrosome"/>
    <property type="evidence" value="ECO:0007669"/>
    <property type="project" value="TreeGrafter"/>
</dbReference>
<evidence type="ECO:0000313" key="7">
    <source>
        <dbReference type="Ensembl" id="ENSCCRP00000166277.1"/>
    </source>
</evidence>
<evidence type="ECO:0000256" key="3">
    <source>
        <dbReference type="ARBA" id="ARBA00022553"/>
    </source>
</evidence>
<dbReference type="OMA" id="WGEENES"/>
<evidence type="ECO:0000256" key="5">
    <source>
        <dbReference type="SAM" id="Coils"/>
    </source>
</evidence>
<feature type="region of interest" description="Disordered" evidence="6">
    <location>
        <begin position="2803"/>
        <end position="2850"/>
    </location>
</feature>
<feature type="compositionally biased region" description="Low complexity" evidence="6">
    <location>
        <begin position="2841"/>
        <end position="2850"/>
    </location>
</feature>
<proteinExistence type="predicted"/>
<reference evidence="7" key="2">
    <citation type="submission" date="2025-09" db="UniProtKB">
        <authorList>
            <consortium name="Ensembl"/>
        </authorList>
    </citation>
    <scope>IDENTIFICATION</scope>
</reference>
<evidence type="ECO:0000256" key="6">
    <source>
        <dbReference type="SAM" id="MobiDB-lite"/>
    </source>
</evidence>
<comment type="subcellular location">
    <subcellularLocation>
        <location evidence="1">Cytoplasm</location>
    </subcellularLocation>
</comment>
<dbReference type="Gene3D" id="1.10.287.1490">
    <property type="match status" value="5"/>
</dbReference>
<keyword evidence="8" id="KW-1185">Reference proteome</keyword>
<organism evidence="7 8">
    <name type="scientific">Cyprinus carpio carpio</name>
    <dbReference type="NCBI Taxonomy" id="630221"/>
    <lineage>
        <taxon>Eukaryota</taxon>
        <taxon>Metazoa</taxon>
        <taxon>Chordata</taxon>
        <taxon>Craniata</taxon>
        <taxon>Vertebrata</taxon>
        <taxon>Euteleostomi</taxon>
        <taxon>Actinopterygii</taxon>
        <taxon>Neopterygii</taxon>
        <taxon>Teleostei</taxon>
        <taxon>Ostariophysi</taxon>
        <taxon>Cypriniformes</taxon>
        <taxon>Cyprinidae</taxon>
        <taxon>Cyprininae</taxon>
        <taxon>Cyprinus</taxon>
    </lineage>
</organism>
<feature type="coiled-coil region" evidence="5">
    <location>
        <begin position="1127"/>
        <end position="1251"/>
    </location>
</feature>
<keyword evidence="2" id="KW-0963">Cytoplasm</keyword>
<feature type="compositionally biased region" description="Low complexity" evidence="6">
    <location>
        <begin position="2674"/>
        <end position="2692"/>
    </location>
</feature>
<dbReference type="InterPro" id="IPR051841">
    <property type="entry name" value="MT-Golgi_org_protein"/>
</dbReference>
<protein>
    <submittedName>
        <fullName evidence="7">Nuclear mitotic apparatus protein 1</fullName>
    </submittedName>
</protein>
<dbReference type="InterPro" id="IPR048724">
    <property type="entry name" value="NuMA_N_HOOK"/>
</dbReference>
<feature type="coiled-coil region" evidence="5">
    <location>
        <begin position="487"/>
        <end position="1087"/>
    </location>
</feature>
<evidence type="ECO:0000256" key="1">
    <source>
        <dbReference type="ARBA" id="ARBA00004496"/>
    </source>
</evidence>
<feature type="coiled-coil region" evidence="5">
    <location>
        <begin position="1791"/>
        <end position="2372"/>
    </location>
</feature>
<dbReference type="GeneTree" id="ENSGT00950000183078"/>
<keyword evidence="3" id="KW-0597">Phosphoprotein</keyword>
<dbReference type="Ensembl" id="ENSCCRT00000160928.1">
    <property type="protein sequence ID" value="ENSCCRP00000166277.1"/>
    <property type="gene ID" value="ENSCCRG00000026879.2"/>
</dbReference>